<dbReference type="OrthoDB" id="978531at2"/>
<keyword evidence="2" id="KW-1185">Reference proteome</keyword>
<comment type="caution">
    <text evidence="1">The sequence shown here is derived from an EMBL/GenBank/DDBJ whole genome shotgun (WGS) entry which is preliminary data.</text>
</comment>
<dbReference type="AlphaFoldDB" id="A0A4V6T3V7"/>
<evidence type="ECO:0000313" key="1">
    <source>
        <dbReference type="EMBL" id="THU41596.1"/>
    </source>
</evidence>
<evidence type="ECO:0008006" key="3">
    <source>
        <dbReference type="Google" id="ProtNLM"/>
    </source>
</evidence>
<gene>
    <name evidence="1" type="ORF">FAM09_05725</name>
</gene>
<dbReference type="RefSeq" id="WP_136576085.1">
    <property type="nucleotide sequence ID" value="NZ_STFF01000001.1"/>
</dbReference>
<proteinExistence type="predicted"/>
<accession>A0A4V6T3V7</accession>
<evidence type="ECO:0000313" key="2">
    <source>
        <dbReference type="Proteomes" id="UP000306918"/>
    </source>
</evidence>
<organism evidence="1 2">
    <name type="scientific">Niastella caeni</name>
    <dbReference type="NCBI Taxonomy" id="2569763"/>
    <lineage>
        <taxon>Bacteria</taxon>
        <taxon>Pseudomonadati</taxon>
        <taxon>Bacteroidota</taxon>
        <taxon>Chitinophagia</taxon>
        <taxon>Chitinophagales</taxon>
        <taxon>Chitinophagaceae</taxon>
        <taxon>Niastella</taxon>
    </lineage>
</organism>
<dbReference type="PROSITE" id="PS51257">
    <property type="entry name" value="PROKAR_LIPOPROTEIN"/>
    <property type="match status" value="1"/>
</dbReference>
<dbReference type="EMBL" id="STFF01000001">
    <property type="protein sequence ID" value="THU41596.1"/>
    <property type="molecule type" value="Genomic_DNA"/>
</dbReference>
<reference evidence="1 2" key="1">
    <citation type="submission" date="2019-04" db="EMBL/GenBank/DDBJ databases">
        <title>Niastella caeni sp. nov., isolated from activated sludge.</title>
        <authorList>
            <person name="Sheng M."/>
        </authorList>
    </citation>
    <scope>NUCLEOTIDE SEQUENCE [LARGE SCALE GENOMIC DNA]</scope>
    <source>
        <strain evidence="1 2">HX-2-15</strain>
    </source>
</reference>
<name>A0A4V6T3V7_9BACT</name>
<protein>
    <recommendedName>
        <fullName evidence="3">Lipoprotein</fullName>
    </recommendedName>
</protein>
<dbReference type="Proteomes" id="UP000306918">
    <property type="component" value="Unassembled WGS sequence"/>
</dbReference>
<sequence length="260" mass="29383">MKKYFKYVLTVALSIFFVSCYEVNEEIEIKADGSGSYVTKMDMSALLDMMQNFAGEEELKKDGLDKVYDTTIYMKNMLDSAKDLTAEQKELMKDGKMKLQMNIKEKIFKMDMNFPYRNLNSLQQLMSGKGGNGTGISSLFKDMFGKKDGAAEQPATPAGPDMGDFASIYDVTIKNGSIEKKVNAAKYKALTERPEMAQMKQLTGSGMEILYTTTIKLPRAVKKTDNPMIKLSEDKKTVTMKYNLLELLETPEKFAYSIQY</sequence>